<comment type="similarity">
    <text evidence="1">Belongs to the YciI family.</text>
</comment>
<dbReference type="InterPro" id="IPR005545">
    <property type="entry name" value="YCII"/>
</dbReference>
<comment type="caution">
    <text evidence="3">The sequence shown here is derived from an EMBL/GenBank/DDBJ whole genome shotgun (WGS) entry which is preliminary data.</text>
</comment>
<evidence type="ECO:0000256" key="1">
    <source>
        <dbReference type="ARBA" id="ARBA00007689"/>
    </source>
</evidence>
<dbReference type="Proteomes" id="UP000664761">
    <property type="component" value="Unassembled WGS sequence"/>
</dbReference>
<gene>
    <name evidence="3" type="ORF">J0X12_03360</name>
</gene>
<dbReference type="Pfam" id="PF03795">
    <property type="entry name" value="YCII"/>
    <property type="match status" value="1"/>
</dbReference>
<dbReference type="SUPFAM" id="SSF54909">
    <property type="entry name" value="Dimeric alpha+beta barrel"/>
    <property type="match status" value="1"/>
</dbReference>
<dbReference type="InterPro" id="IPR011008">
    <property type="entry name" value="Dimeric_a/b-barrel"/>
</dbReference>
<organism evidence="3 4">
    <name type="scientific">Sneathiella sedimenti</name>
    <dbReference type="NCBI Taxonomy" id="2816034"/>
    <lineage>
        <taxon>Bacteria</taxon>
        <taxon>Pseudomonadati</taxon>
        <taxon>Pseudomonadota</taxon>
        <taxon>Alphaproteobacteria</taxon>
        <taxon>Sneathiellales</taxon>
        <taxon>Sneathiellaceae</taxon>
        <taxon>Sneathiella</taxon>
    </lineage>
</organism>
<accession>A0ABS3F2F5</accession>
<protein>
    <submittedName>
        <fullName evidence="3">YciI family protein</fullName>
    </submittedName>
</protein>
<dbReference type="PANTHER" id="PTHR33606">
    <property type="entry name" value="PROTEIN YCII"/>
    <property type="match status" value="1"/>
</dbReference>
<dbReference type="PANTHER" id="PTHR33606:SF3">
    <property type="entry name" value="PROTEIN YCII"/>
    <property type="match status" value="1"/>
</dbReference>
<dbReference type="InterPro" id="IPR051807">
    <property type="entry name" value="Sec-metab_biosynth-assoc"/>
</dbReference>
<keyword evidence="4" id="KW-1185">Reference proteome</keyword>
<dbReference type="EMBL" id="JAFLNC010000001">
    <property type="protein sequence ID" value="MBO0332635.1"/>
    <property type="molecule type" value="Genomic_DNA"/>
</dbReference>
<proteinExistence type="inferred from homology"/>
<evidence type="ECO:0000259" key="2">
    <source>
        <dbReference type="Pfam" id="PF03795"/>
    </source>
</evidence>
<evidence type="ECO:0000313" key="4">
    <source>
        <dbReference type="Proteomes" id="UP000664761"/>
    </source>
</evidence>
<dbReference type="Gene3D" id="3.30.70.1060">
    <property type="entry name" value="Dimeric alpha+beta barrel"/>
    <property type="match status" value="1"/>
</dbReference>
<reference evidence="3 4" key="1">
    <citation type="submission" date="2021-03" db="EMBL/GenBank/DDBJ databases">
        <title>Sneathiella sp. CAU 1612 isolated from Kang Won-do.</title>
        <authorList>
            <person name="Kim W."/>
        </authorList>
    </citation>
    <scope>NUCLEOTIDE SEQUENCE [LARGE SCALE GENOMIC DNA]</scope>
    <source>
        <strain evidence="3 4">CAU 1612</strain>
    </source>
</reference>
<name>A0ABS3F2F5_9PROT</name>
<sequence>MLFIAHCTDKADHLQVRLDTRPDHLEFLKAKGDALKIAGPTLDADGETPNGSLLIFEDKDLEAAKAWAASDPYAAAGLFENVTVKPWKHAIGGGL</sequence>
<dbReference type="RefSeq" id="WP_207042242.1">
    <property type="nucleotide sequence ID" value="NZ_JAFLNC010000001.1"/>
</dbReference>
<evidence type="ECO:0000313" key="3">
    <source>
        <dbReference type="EMBL" id="MBO0332635.1"/>
    </source>
</evidence>
<feature type="domain" description="YCII-related" evidence="2">
    <location>
        <begin position="1"/>
        <end position="88"/>
    </location>
</feature>